<evidence type="ECO:0000313" key="1">
    <source>
        <dbReference type="EMBL" id="AFK33306.1"/>
    </source>
</evidence>
<protein>
    <submittedName>
        <fullName evidence="1">Uncharacterized protein</fullName>
    </submittedName>
</protein>
<organism evidence="1">
    <name type="scientific">Lotus japonicus</name>
    <name type="common">Lotus corniculatus var. japonicus</name>
    <dbReference type="NCBI Taxonomy" id="34305"/>
    <lineage>
        <taxon>Eukaryota</taxon>
        <taxon>Viridiplantae</taxon>
        <taxon>Streptophyta</taxon>
        <taxon>Embryophyta</taxon>
        <taxon>Tracheophyta</taxon>
        <taxon>Spermatophyta</taxon>
        <taxon>Magnoliopsida</taxon>
        <taxon>eudicotyledons</taxon>
        <taxon>Gunneridae</taxon>
        <taxon>Pentapetalae</taxon>
        <taxon>rosids</taxon>
        <taxon>fabids</taxon>
        <taxon>Fabales</taxon>
        <taxon>Fabaceae</taxon>
        <taxon>Papilionoideae</taxon>
        <taxon>50 kb inversion clade</taxon>
        <taxon>NPAAA clade</taxon>
        <taxon>Hologalegina</taxon>
        <taxon>robinioid clade</taxon>
        <taxon>Loteae</taxon>
        <taxon>Lotus</taxon>
    </lineage>
</organism>
<dbReference type="EMBL" id="BT133511">
    <property type="protein sequence ID" value="AFK33306.1"/>
    <property type="molecule type" value="mRNA"/>
</dbReference>
<name>I3RZ64_LOTJA</name>
<reference evidence="1" key="1">
    <citation type="submission" date="2012-05" db="EMBL/GenBank/DDBJ databases">
        <authorList>
            <person name="Krishnakumar V."/>
            <person name="Cheung F."/>
            <person name="Xiao Y."/>
            <person name="Chan A."/>
            <person name="Moskal W.A."/>
            <person name="Town C.D."/>
        </authorList>
    </citation>
    <scope>NUCLEOTIDE SEQUENCE</scope>
</reference>
<accession>I3RZ64</accession>
<dbReference type="AlphaFoldDB" id="I3RZ64"/>
<proteinExistence type="evidence at transcript level"/>
<sequence>MNFIIKKRYCLISPKGRYCLISPNNLIIFLSSSNTTFHQNHPAFLYCI</sequence>